<proteinExistence type="predicted"/>
<dbReference type="Proteomes" id="UP000297245">
    <property type="component" value="Unassembled WGS sequence"/>
</dbReference>
<sequence>MRLLHTSTLKLHEFVKNIPQYAILSHTWEDDEVLFQDLQALSSIPYPFHLLLAMRKKRGLQKVRMACKHAAKYGFTWIWIDSCCINKESSSELSEAINSMYVYYQGARVCYAYLCDVRITRAMISTGKADDPVSTIVVDSSPRSAYSDFKQCKWFTRGWTLQELLAPSNVVFFDQEWVQIGTKWDLNDVITAITGIPTRVLLHDGDIRDTSIAKRMSWAAHRQTTREEDRAYSLMGIFGVNMPPIYGEGGERAFSRLQHEIIKQSNDRSIFAWIASPSDSPEKSSNRGLFARSPYEFRASGEVTTSDSMVIGRLSSYTLTNDGLRIHLPLICDVSDTEGLSFLEDSDTKGNNEIFLAFLNCRSEKSGEHLAVHLRKQPESEHQFSRCHANQLILTDSYEPKTGDLQDVFIKEESTLTTTLSNGGNWRKPSSVTFKIRQLPSLSSYRYGLRYAKCLGIPVKQRKRKDELTARCTGWGKGSDKLVALKYTVTSRGGSTHSTASHSSSTGPDEESFILLAGINDGTVFCDVLTGSQCDSFQDRNSLHGEKIHDRESEFLRQRSNKIIKPLEFGGVVSVDIHPGADTPQSTSTKQDGRSNSFREDVVVLELRIIPSEMFFQGELTTIASSSGSSSTLLGSNIKSELYEPNYGFMVEHPPSVVSVEAVYPEDFHFRYHVHGNFFLSSHTPTFVPGSFFLSIDSAGTSSCPTKQSEPPSLMKSNSFSRPSPTTAHSTTHDFRVLRCQLFPPHGPGFYLVLGVDAESGAWTDIIGTEEAVVLWQTTSKAGGIKEDEQQAVLESIWRSYLNPSSGRDEDLSSAKVKPVICLPLGHGHASRAQAARTKDSAQVIVGGEKWAYSPSSRRWMVKVRIGKRTGLQLGSHWARIELEPASSYVE</sequence>
<feature type="region of interest" description="Disordered" evidence="1">
    <location>
        <begin position="703"/>
        <end position="730"/>
    </location>
</feature>
<dbReference type="AlphaFoldDB" id="A0A4S8M0Q7"/>
<keyword evidence="5" id="KW-1185">Reference proteome</keyword>
<dbReference type="Pfam" id="PF26640">
    <property type="entry name" value="DUF8212"/>
    <property type="match status" value="1"/>
</dbReference>
<feature type="domain" description="Heterokaryon incompatibility" evidence="2">
    <location>
        <begin position="21"/>
        <end position="163"/>
    </location>
</feature>
<gene>
    <name evidence="4" type="ORF">K435DRAFT_779006</name>
</gene>
<dbReference type="PANTHER" id="PTHR10622">
    <property type="entry name" value="HET DOMAIN-CONTAINING PROTEIN"/>
    <property type="match status" value="1"/>
</dbReference>
<dbReference type="Pfam" id="PF06985">
    <property type="entry name" value="HET"/>
    <property type="match status" value="1"/>
</dbReference>
<feature type="domain" description="DUF8212" evidence="3">
    <location>
        <begin position="252"/>
        <end position="409"/>
    </location>
</feature>
<evidence type="ECO:0000313" key="5">
    <source>
        <dbReference type="Proteomes" id="UP000297245"/>
    </source>
</evidence>
<protein>
    <submittedName>
        <fullName evidence="4">HET-domain-containing protein</fullName>
    </submittedName>
</protein>
<dbReference type="InterPro" id="IPR010730">
    <property type="entry name" value="HET"/>
</dbReference>
<evidence type="ECO:0000313" key="4">
    <source>
        <dbReference type="EMBL" id="THU95470.1"/>
    </source>
</evidence>
<dbReference type="OrthoDB" id="674604at2759"/>
<evidence type="ECO:0000259" key="3">
    <source>
        <dbReference type="Pfam" id="PF26640"/>
    </source>
</evidence>
<dbReference type="PANTHER" id="PTHR10622:SF12">
    <property type="entry name" value="HET DOMAIN-CONTAINING PROTEIN"/>
    <property type="match status" value="1"/>
</dbReference>
<name>A0A4S8M0Q7_DENBC</name>
<accession>A0A4S8M0Q7</accession>
<dbReference type="InterPro" id="IPR058525">
    <property type="entry name" value="DUF8212"/>
</dbReference>
<dbReference type="EMBL" id="ML179199">
    <property type="protein sequence ID" value="THU95470.1"/>
    <property type="molecule type" value="Genomic_DNA"/>
</dbReference>
<evidence type="ECO:0000256" key="1">
    <source>
        <dbReference type="SAM" id="MobiDB-lite"/>
    </source>
</evidence>
<reference evidence="4 5" key="1">
    <citation type="journal article" date="2019" name="Nat. Ecol. Evol.">
        <title>Megaphylogeny resolves global patterns of mushroom evolution.</title>
        <authorList>
            <person name="Varga T."/>
            <person name="Krizsan K."/>
            <person name="Foldi C."/>
            <person name="Dima B."/>
            <person name="Sanchez-Garcia M."/>
            <person name="Sanchez-Ramirez S."/>
            <person name="Szollosi G.J."/>
            <person name="Szarkandi J.G."/>
            <person name="Papp V."/>
            <person name="Albert L."/>
            <person name="Andreopoulos W."/>
            <person name="Angelini C."/>
            <person name="Antonin V."/>
            <person name="Barry K.W."/>
            <person name="Bougher N.L."/>
            <person name="Buchanan P."/>
            <person name="Buyck B."/>
            <person name="Bense V."/>
            <person name="Catcheside P."/>
            <person name="Chovatia M."/>
            <person name="Cooper J."/>
            <person name="Damon W."/>
            <person name="Desjardin D."/>
            <person name="Finy P."/>
            <person name="Geml J."/>
            <person name="Haridas S."/>
            <person name="Hughes K."/>
            <person name="Justo A."/>
            <person name="Karasinski D."/>
            <person name="Kautmanova I."/>
            <person name="Kiss B."/>
            <person name="Kocsube S."/>
            <person name="Kotiranta H."/>
            <person name="LaButti K.M."/>
            <person name="Lechner B.E."/>
            <person name="Liimatainen K."/>
            <person name="Lipzen A."/>
            <person name="Lukacs Z."/>
            <person name="Mihaltcheva S."/>
            <person name="Morgado L.N."/>
            <person name="Niskanen T."/>
            <person name="Noordeloos M.E."/>
            <person name="Ohm R.A."/>
            <person name="Ortiz-Santana B."/>
            <person name="Ovrebo C."/>
            <person name="Racz N."/>
            <person name="Riley R."/>
            <person name="Savchenko A."/>
            <person name="Shiryaev A."/>
            <person name="Soop K."/>
            <person name="Spirin V."/>
            <person name="Szebenyi C."/>
            <person name="Tomsovsky M."/>
            <person name="Tulloss R.E."/>
            <person name="Uehling J."/>
            <person name="Grigoriev I.V."/>
            <person name="Vagvolgyi C."/>
            <person name="Papp T."/>
            <person name="Martin F.M."/>
            <person name="Miettinen O."/>
            <person name="Hibbett D.S."/>
            <person name="Nagy L.G."/>
        </authorList>
    </citation>
    <scope>NUCLEOTIDE SEQUENCE [LARGE SCALE GENOMIC DNA]</scope>
    <source>
        <strain evidence="4 5">CBS 962.96</strain>
    </source>
</reference>
<evidence type="ECO:0000259" key="2">
    <source>
        <dbReference type="Pfam" id="PF06985"/>
    </source>
</evidence>
<organism evidence="4 5">
    <name type="scientific">Dendrothele bispora (strain CBS 962.96)</name>
    <dbReference type="NCBI Taxonomy" id="1314807"/>
    <lineage>
        <taxon>Eukaryota</taxon>
        <taxon>Fungi</taxon>
        <taxon>Dikarya</taxon>
        <taxon>Basidiomycota</taxon>
        <taxon>Agaricomycotina</taxon>
        <taxon>Agaricomycetes</taxon>
        <taxon>Agaricomycetidae</taxon>
        <taxon>Agaricales</taxon>
        <taxon>Agaricales incertae sedis</taxon>
        <taxon>Dendrothele</taxon>
    </lineage>
</organism>